<dbReference type="EMBL" id="CP011509">
    <property type="protein sequence ID" value="AKJ00616.1"/>
    <property type="molecule type" value="Genomic_DNA"/>
</dbReference>
<dbReference type="KEGG" id="age:AA314_02242"/>
<reference evidence="1 2" key="1">
    <citation type="submission" date="2015-05" db="EMBL/GenBank/DDBJ databases">
        <title>Genome assembly of Archangium gephyra DSM 2261.</title>
        <authorList>
            <person name="Sharma G."/>
            <person name="Subramanian S."/>
        </authorList>
    </citation>
    <scope>NUCLEOTIDE SEQUENCE [LARGE SCALE GENOMIC DNA]</scope>
    <source>
        <strain evidence="1 2">DSM 2261</strain>
    </source>
</reference>
<accession>A0AAC8TDK0</accession>
<evidence type="ECO:0000313" key="1">
    <source>
        <dbReference type="EMBL" id="AKJ00616.1"/>
    </source>
</evidence>
<protein>
    <submittedName>
        <fullName evidence="1">Uncharacterized protein</fullName>
    </submittedName>
</protein>
<proteinExistence type="predicted"/>
<organism evidence="1 2">
    <name type="scientific">Archangium gephyra</name>
    <dbReference type="NCBI Taxonomy" id="48"/>
    <lineage>
        <taxon>Bacteria</taxon>
        <taxon>Pseudomonadati</taxon>
        <taxon>Myxococcota</taxon>
        <taxon>Myxococcia</taxon>
        <taxon>Myxococcales</taxon>
        <taxon>Cystobacterineae</taxon>
        <taxon>Archangiaceae</taxon>
        <taxon>Archangium</taxon>
    </lineage>
</organism>
<dbReference type="Proteomes" id="UP000035579">
    <property type="component" value="Chromosome"/>
</dbReference>
<evidence type="ECO:0000313" key="2">
    <source>
        <dbReference type="Proteomes" id="UP000035579"/>
    </source>
</evidence>
<dbReference type="AlphaFoldDB" id="A0AAC8TDK0"/>
<gene>
    <name evidence="1" type="ORF">AA314_02242</name>
</gene>
<name>A0AAC8TDK0_9BACT</name>
<sequence length="42" mass="4929">MGLEPRRALRTLHFLAGEVEEVRRHGPRLIRLPGRWRMNPPG</sequence>